<dbReference type="OrthoDB" id="270970at2759"/>
<keyword evidence="3" id="KW-1185">Reference proteome</keyword>
<accession>A0A5N6NEK1</accession>
<dbReference type="SMART" id="SM00239">
    <property type="entry name" value="C2"/>
    <property type="match status" value="1"/>
</dbReference>
<dbReference type="InterPro" id="IPR044750">
    <property type="entry name" value="C2_SRC2/BAP"/>
</dbReference>
<reference evidence="2 3" key="1">
    <citation type="submission" date="2019-05" db="EMBL/GenBank/DDBJ databases">
        <title>Mikania micrantha, genome provides insights into the molecular mechanism of rapid growth.</title>
        <authorList>
            <person name="Liu B."/>
        </authorList>
    </citation>
    <scope>NUCLEOTIDE SEQUENCE [LARGE SCALE GENOMIC DNA]</scope>
    <source>
        <strain evidence="2">NLD-2019</strain>
        <tissue evidence="2">Leaf</tissue>
    </source>
</reference>
<dbReference type="GO" id="GO:0006952">
    <property type="term" value="P:defense response"/>
    <property type="evidence" value="ECO:0007669"/>
    <property type="project" value="InterPro"/>
</dbReference>
<sequence length="179" mass="20121">MDVCPLDINVISASGLKNVNLFMKMSVYVVVSLISGNSIIKHKTHVSNGNRNPRWSHMIQFLVQESAILNSTLLFALHSKRVLGNRIIGEVSIPVRELLENVLGSETNEHIVEYQVRSIRGKARGSLTFSHKFKKKILLEKDNNNNNNNNSYPAANVYAMQQCYVQAPYLPPQGYSGYC</sequence>
<proteinExistence type="predicted"/>
<dbReference type="CDD" id="cd04051">
    <property type="entry name" value="C2_SRC2_like"/>
    <property type="match status" value="1"/>
</dbReference>
<protein>
    <recommendedName>
        <fullName evidence="1">C2 domain-containing protein</fullName>
    </recommendedName>
</protein>
<dbReference type="Gene3D" id="2.60.40.150">
    <property type="entry name" value="C2 domain"/>
    <property type="match status" value="1"/>
</dbReference>
<name>A0A5N6NEK1_9ASTR</name>
<dbReference type="SUPFAM" id="SSF49562">
    <property type="entry name" value="C2 domain (Calcium/lipid-binding domain, CaLB)"/>
    <property type="match status" value="1"/>
</dbReference>
<dbReference type="PANTHER" id="PTHR32246:SF124">
    <property type="entry name" value="C2 DOMAIN-CONTAINING PROTEIN"/>
    <property type="match status" value="1"/>
</dbReference>
<dbReference type="AlphaFoldDB" id="A0A5N6NEK1"/>
<gene>
    <name evidence="2" type="ORF">E3N88_23907</name>
</gene>
<dbReference type="PANTHER" id="PTHR32246">
    <property type="entry name" value="INGRESSION PROTEIN FIC1"/>
    <property type="match status" value="1"/>
</dbReference>
<dbReference type="PROSITE" id="PS50004">
    <property type="entry name" value="C2"/>
    <property type="match status" value="1"/>
</dbReference>
<dbReference type="InterPro" id="IPR035892">
    <property type="entry name" value="C2_domain_sf"/>
</dbReference>
<feature type="domain" description="C2" evidence="1">
    <location>
        <begin position="1"/>
        <end position="110"/>
    </location>
</feature>
<dbReference type="InterPro" id="IPR000008">
    <property type="entry name" value="C2_dom"/>
</dbReference>
<dbReference type="EMBL" id="SZYD01000012">
    <property type="protein sequence ID" value="KAD4586306.1"/>
    <property type="molecule type" value="Genomic_DNA"/>
</dbReference>
<dbReference type="Proteomes" id="UP000326396">
    <property type="component" value="Linkage Group LG2"/>
</dbReference>
<dbReference type="Pfam" id="PF00168">
    <property type="entry name" value="C2"/>
    <property type="match status" value="1"/>
</dbReference>
<organism evidence="2 3">
    <name type="scientific">Mikania micrantha</name>
    <name type="common">bitter vine</name>
    <dbReference type="NCBI Taxonomy" id="192012"/>
    <lineage>
        <taxon>Eukaryota</taxon>
        <taxon>Viridiplantae</taxon>
        <taxon>Streptophyta</taxon>
        <taxon>Embryophyta</taxon>
        <taxon>Tracheophyta</taxon>
        <taxon>Spermatophyta</taxon>
        <taxon>Magnoliopsida</taxon>
        <taxon>eudicotyledons</taxon>
        <taxon>Gunneridae</taxon>
        <taxon>Pentapetalae</taxon>
        <taxon>asterids</taxon>
        <taxon>campanulids</taxon>
        <taxon>Asterales</taxon>
        <taxon>Asteraceae</taxon>
        <taxon>Asteroideae</taxon>
        <taxon>Heliantheae alliance</taxon>
        <taxon>Eupatorieae</taxon>
        <taxon>Mikania</taxon>
    </lineage>
</organism>
<evidence type="ECO:0000313" key="3">
    <source>
        <dbReference type="Proteomes" id="UP000326396"/>
    </source>
</evidence>
<evidence type="ECO:0000313" key="2">
    <source>
        <dbReference type="EMBL" id="KAD4586306.1"/>
    </source>
</evidence>
<comment type="caution">
    <text evidence="2">The sequence shown here is derived from an EMBL/GenBank/DDBJ whole genome shotgun (WGS) entry which is preliminary data.</text>
</comment>
<evidence type="ECO:0000259" key="1">
    <source>
        <dbReference type="PROSITE" id="PS50004"/>
    </source>
</evidence>